<keyword evidence="4" id="KW-1185">Reference proteome</keyword>
<dbReference type="RefSeq" id="WP_046172203.1">
    <property type="nucleotide sequence ID" value="NZ_FOMB01000001.1"/>
</dbReference>
<dbReference type="AlphaFoldDB" id="A0A0F5PU01"/>
<evidence type="ECO:0000313" key="4">
    <source>
        <dbReference type="Proteomes" id="UP000033519"/>
    </source>
</evidence>
<dbReference type="OrthoDB" id="7945864at2"/>
<dbReference type="EMBL" id="FOMB01000001">
    <property type="protein sequence ID" value="SFB99852.1"/>
    <property type="molecule type" value="Genomic_DNA"/>
</dbReference>
<dbReference type="EMBL" id="LAPV01000151">
    <property type="protein sequence ID" value="KKC31881.1"/>
    <property type="molecule type" value="Genomic_DNA"/>
</dbReference>
<dbReference type="Proteomes" id="UP000182258">
    <property type="component" value="Unassembled WGS sequence"/>
</dbReference>
<accession>A0A0F5PU01</accession>
<reference evidence="2 4" key="1">
    <citation type="submission" date="2015-03" db="EMBL/GenBank/DDBJ databases">
        <authorList>
            <person name="Lepp D."/>
            <person name="Hassan Y.I."/>
            <person name="Li X.-Z."/>
            <person name="Zhou T."/>
        </authorList>
    </citation>
    <scope>NUCLEOTIDE SEQUENCE [LARGE SCALE GENOMIC DNA]</scope>
    <source>
        <strain evidence="2 4">Cr7-05</strain>
    </source>
</reference>
<reference evidence="3 5" key="2">
    <citation type="submission" date="2016-10" db="EMBL/GenBank/DDBJ databases">
        <authorList>
            <person name="de Groot N.N."/>
        </authorList>
    </citation>
    <scope>NUCLEOTIDE SEQUENCE [LARGE SCALE GENOMIC DNA]</scope>
    <source>
        <strain evidence="3 5">CGMCC 1.10210</strain>
    </source>
</reference>
<feature type="chain" id="PRO_5010418669" evidence="1">
    <location>
        <begin position="21"/>
        <end position="201"/>
    </location>
</feature>
<protein>
    <submittedName>
        <fullName evidence="3">Uncharacterized protein</fullName>
    </submittedName>
</protein>
<dbReference type="Proteomes" id="UP000033519">
    <property type="component" value="Unassembled WGS sequence"/>
</dbReference>
<evidence type="ECO:0000313" key="2">
    <source>
        <dbReference type="EMBL" id="KKC31881.1"/>
    </source>
</evidence>
<dbReference type="PATRIC" id="fig|728005.3.peg.1627"/>
<sequence>MKTLLAGMAITLAASTAALAFDAETQAIIDKHKAGKLVVIADVAHLMLASAKWCYDDQDHSCAWTEVYLEVTDSAATFELGNSWDAETDYALTDEGAFNDNKICQTGMNWVPNLRGTRRSDGTSIGGRQLHALKQAVAESRPDLESYDDCFDYLYVSSDPAQQLVTLRQRQYVDGVHDPLNDVEVTVHFNAEDAAGLTLRL</sequence>
<organism evidence="3 5">
    <name type="scientific">Devosia psychrophila</name>
    <dbReference type="NCBI Taxonomy" id="728005"/>
    <lineage>
        <taxon>Bacteria</taxon>
        <taxon>Pseudomonadati</taxon>
        <taxon>Pseudomonadota</taxon>
        <taxon>Alphaproteobacteria</taxon>
        <taxon>Hyphomicrobiales</taxon>
        <taxon>Devosiaceae</taxon>
        <taxon>Devosia</taxon>
    </lineage>
</organism>
<evidence type="ECO:0000313" key="5">
    <source>
        <dbReference type="Proteomes" id="UP000182258"/>
    </source>
</evidence>
<evidence type="ECO:0000313" key="3">
    <source>
        <dbReference type="EMBL" id="SFB99852.1"/>
    </source>
</evidence>
<proteinExistence type="predicted"/>
<gene>
    <name evidence="3" type="ORF">SAMN04488059_101313</name>
    <name evidence="2" type="ORF">WH91_17035</name>
</gene>
<dbReference type="STRING" id="728005.SAMN04488059_101313"/>
<name>A0A0F5PU01_9HYPH</name>
<evidence type="ECO:0000256" key="1">
    <source>
        <dbReference type="SAM" id="SignalP"/>
    </source>
</evidence>
<keyword evidence="1" id="KW-0732">Signal</keyword>
<feature type="signal peptide" evidence="1">
    <location>
        <begin position="1"/>
        <end position="20"/>
    </location>
</feature>